<keyword evidence="2" id="KW-1185">Reference proteome</keyword>
<organism evidence="1 2">
    <name type="scientific">Rhodnius prolixus</name>
    <name type="common">Triatomid bug</name>
    <dbReference type="NCBI Taxonomy" id="13249"/>
    <lineage>
        <taxon>Eukaryota</taxon>
        <taxon>Metazoa</taxon>
        <taxon>Ecdysozoa</taxon>
        <taxon>Arthropoda</taxon>
        <taxon>Hexapoda</taxon>
        <taxon>Insecta</taxon>
        <taxon>Pterygota</taxon>
        <taxon>Neoptera</taxon>
        <taxon>Paraneoptera</taxon>
        <taxon>Hemiptera</taxon>
        <taxon>Heteroptera</taxon>
        <taxon>Panheteroptera</taxon>
        <taxon>Cimicomorpha</taxon>
        <taxon>Reduviidae</taxon>
        <taxon>Triatominae</taxon>
        <taxon>Rhodnius</taxon>
    </lineage>
</organism>
<dbReference type="AlphaFoldDB" id="T1HLG1"/>
<reference evidence="1" key="1">
    <citation type="submission" date="2015-05" db="UniProtKB">
        <authorList>
            <consortium name="EnsemblMetazoa"/>
        </authorList>
    </citation>
    <scope>IDENTIFICATION</scope>
</reference>
<dbReference type="EnsemblMetazoa" id="RPRC004885-RA">
    <property type="protein sequence ID" value="RPRC004885-PA"/>
    <property type="gene ID" value="RPRC004885"/>
</dbReference>
<dbReference type="EMBL" id="ACPB03028768">
    <property type="status" value="NOT_ANNOTATED_CDS"/>
    <property type="molecule type" value="Genomic_DNA"/>
</dbReference>
<dbReference type="Proteomes" id="UP000015103">
    <property type="component" value="Unassembled WGS sequence"/>
</dbReference>
<proteinExistence type="predicted"/>
<dbReference type="VEuPathDB" id="VectorBase:RPRC004885"/>
<protein>
    <submittedName>
        <fullName evidence="1">Uncharacterized protein</fullName>
    </submittedName>
</protein>
<dbReference type="InParanoid" id="T1HLG1"/>
<accession>T1HLG1</accession>
<sequence length="142" mass="16461">MTLFQYDLSGAYFAWKLPLRKNFINGKLLREKDDSKMTLFQCGSSVAYFDLKDNSNEVIMVILSSKKANVRLFQRACRMIILYRTTMYEQQTGIVEIAEQFHEANVTDKNDAHLSEFENLSFSLSFGSLPHAKEEREEMAEP</sequence>
<name>T1HLG1_RHOPR</name>
<evidence type="ECO:0000313" key="1">
    <source>
        <dbReference type="EnsemblMetazoa" id="RPRC004885-PA"/>
    </source>
</evidence>
<evidence type="ECO:0000313" key="2">
    <source>
        <dbReference type="Proteomes" id="UP000015103"/>
    </source>
</evidence>
<dbReference type="EMBL" id="ACPB03028769">
    <property type="status" value="NOT_ANNOTATED_CDS"/>
    <property type="molecule type" value="Genomic_DNA"/>
</dbReference>
<dbReference type="HOGENOM" id="CLU_1818181_0_0_1"/>